<dbReference type="PANTHER" id="PTHR43378:SF2">
    <property type="entry name" value="UDP-3-O-ACYLGLUCOSAMINE N-ACYLTRANSFERASE 1, MITOCHONDRIAL-RELATED"/>
    <property type="match status" value="1"/>
</dbReference>
<dbReference type="Pfam" id="PF00132">
    <property type="entry name" value="Hexapep"/>
    <property type="match status" value="2"/>
</dbReference>
<comment type="catalytic activity">
    <reaction evidence="6">
        <text>a UDP-3-O-[(3R)-3-hydroxyacyl]-alpha-D-glucosamine + a (3R)-hydroxyacyl-[ACP] = a UDP-2-N,3-O-bis[(3R)-3-hydroxyacyl]-alpha-D-glucosamine + holo-[ACP] + H(+)</text>
        <dbReference type="Rhea" id="RHEA:53836"/>
        <dbReference type="Rhea" id="RHEA-COMP:9685"/>
        <dbReference type="Rhea" id="RHEA-COMP:9945"/>
        <dbReference type="ChEBI" id="CHEBI:15378"/>
        <dbReference type="ChEBI" id="CHEBI:64479"/>
        <dbReference type="ChEBI" id="CHEBI:78827"/>
        <dbReference type="ChEBI" id="CHEBI:137740"/>
        <dbReference type="ChEBI" id="CHEBI:137748"/>
        <dbReference type="EC" id="2.3.1.191"/>
    </reaction>
</comment>
<keyword evidence="5 6" id="KW-0012">Acyltransferase</keyword>
<dbReference type="InterPro" id="IPR007691">
    <property type="entry name" value="LpxD"/>
</dbReference>
<dbReference type="PANTHER" id="PTHR43378">
    <property type="entry name" value="UDP-3-O-ACYLGLUCOSAMINE N-ACYLTRANSFERASE"/>
    <property type="match status" value="1"/>
</dbReference>
<evidence type="ECO:0000256" key="3">
    <source>
        <dbReference type="ARBA" id="ARBA00022679"/>
    </source>
</evidence>
<dbReference type="GO" id="GO:0016410">
    <property type="term" value="F:N-acyltransferase activity"/>
    <property type="evidence" value="ECO:0007669"/>
    <property type="project" value="InterPro"/>
</dbReference>
<dbReference type="GO" id="GO:0009245">
    <property type="term" value="P:lipid A biosynthetic process"/>
    <property type="evidence" value="ECO:0007669"/>
    <property type="project" value="UniProtKB-UniRule"/>
</dbReference>
<dbReference type="InterPro" id="IPR011004">
    <property type="entry name" value="Trimer_LpxA-like_sf"/>
</dbReference>
<dbReference type="GO" id="GO:0103118">
    <property type="term" value="F:UDP-3-O-[(3R)-3-hydroxyacyl]-glucosamine N-acyltransferase activity"/>
    <property type="evidence" value="ECO:0007669"/>
    <property type="project" value="UniProtKB-EC"/>
</dbReference>
<keyword evidence="6" id="KW-0677">Repeat</keyword>
<evidence type="ECO:0000256" key="5">
    <source>
        <dbReference type="ARBA" id="ARBA00023315"/>
    </source>
</evidence>
<accession>A0A9D2GVZ3</accession>
<evidence type="ECO:0000256" key="1">
    <source>
        <dbReference type="ARBA" id="ARBA00022516"/>
    </source>
</evidence>
<name>A0A9D2GVZ3_9BACT</name>
<evidence type="ECO:0000256" key="6">
    <source>
        <dbReference type="HAMAP-Rule" id="MF_00523"/>
    </source>
</evidence>
<dbReference type="EMBL" id="DXAQ01000159">
    <property type="protein sequence ID" value="HIZ90389.1"/>
    <property type="molecule type" value="Genomic_DNA"/>
</dbReference>
<evidence type="ECO:0000313" key="8">
    <source>
        <dbReference type="Proteomes" id="UP000824176"/>
    </source>
</evidence>
<protein>
    <recommendedName>
        <fullName evidence="6">UDP-3-O-acylglucosamine N-acyltransferase</fullName>
        <ecNumber evidence="6">2.3.1.191</ecNumber>
    </recommendedName>
</protein>
<dbReference type="AlphaFoldDB" id="A0A9D2GVZ3"/>
<comment type="caution">
    <text evidence="7">The sequence shown here is derived from an EMBL/GenBank/DDBJ whole genome shotgun (WGS) entry which is preliminary data.</text>
</comment>
<dbReference type="NCBIfam" id="TIGR01853">
    <property type="entry name" value="lipid_A_lpxD"/>
    <property type="match status" value="1"/>
</dbReference>
<evidence type="ECO:0000256" key="4">
    <source>
        <dbReference type="ARBA" id="ARBA00023098"/>
    </source>
</evidence>
<reference evidence="7" key="1">
    <citation type="journal article" date="2021" name="PeerJ">
        <title>Extensive microbial diversity within the chicken gut microbiome revealed by metagenomics and culture.</title>
        <authorList>
            <person name="Gilroy R."/>
            <person name="Ravi A."/>
            <person name="Getino M."/>
            <person name="Pursley I."/>
            <person name="Horton D.L."/>
            <person name="Alikhan N.F."/>
            <person name="Baker D."/>
            <person name="Gharbi K."/>
            <person name="Hall N."/>
            <person name="Watson M."/>
            <person name="Adriaenssens E.M."/>
            <person name="Foster-Nyarko E."/>
            <person name="Jarju S."/>
            <person name="Secka A."/>
            <person name="Antonio M."/>
            <person name="Oren A."/>
            <person name="Chaudhuri R.R."/>
            <person name="La Ragione R."/>
            <person name="Hildebrand F."/>
            <person name="Pallen M.J."/>
        </authorList>
    </citation>
    <scope>NUCLEOTIDE SEQUENCE</scope>
    <source>
        <strain evidence="7">ChiW4-1371</strain>
    </source>
</reference>
<reference evidence="7" key="2">
    <citation type="submission" date="2021-04" db="EMBL/GenBank/DDBJ databases">
        <authorList>
            <person name="Gilroy R."/>
        </authorList>
    </citation>
    <scope>NUCLEOTIDE SEQUENCE</scope>
    <source>
        <strain evidence="7">ChiW4-1371</strain>
    </source>
</reference>
<dbReference type="SUPFAM" id="SSF51161">
    <property type="entry name" value="Trimeric LpxA-like enzymes"/>
    <property type="match status" value="1"/>
</dbReference>
<dbReference type="InterPro" id="IPR001451">
    <property type="entry name" value="Hexapep"/>
</dbReference>
<keyword evidence="4 6" id="KW-0443">Lipid metabolism</keyword>
<comment type="function">
    <text evidence="6">Catalyzes the N-acylation of UDP-3-O-acylglucosamine using 3-hydroxyacyl-ACP as the acyl donor. Is involved in the biosynthesis of lipid A, a phosphorylated glycolipid that anchors the lipopolysaccharide to the outer membrane of the cell.</text>
</comment>
<evidence type="ECO:0000313" key="7">
    <source>
        <dbReference type="EMBL" id="HIZ90389.1"/>
    </source>
</evidence>
<gene>
    <name evidence="6 7" type="primary">lpxD</name>
    <name evidence="7" type="ORF">H9804_10620</name>
</gene>
<comment type="subunit">
    <text evidence="6">Homotrimer.</text>
</comment>
<proteinExistence type="inferred from homology"/>
<dbReference type="Gene3D" id="2.160.10.10">
    <property type="entry name" value="Hexapeptide repeat proteins"/>
    <property type="match status" value="1"/>
</dbReference>
<dbReference type="HAMAP" id="MF_00523">
    <property type="entry name" value="LpxD"/>
    <property type="match status" value="1"/>
</dbReference>
<evidence type="ECO:0000256" key="2">
    <source>
        <dbReference type="ARBA" id="ARBA00022556"/>
    </source>
</evidence>
<dbReference type="GO" id="GO:0016020">
    <property type="term" value="C:membrane"/>
    <property type="evidence" value="ECO:0007669"/>
    <property type="project" value="GOC"/>
</dbReference>
<organism evidence="7 8">
    <name type="scientific">Candidatus Mucispirillum faecigallinarum</name>
    <dbReference type="NCBI Taxonomy" id="2838699"/>
    <lineage>
        <taxon>Bacteria</taxon>
        <taxon>Pseudomonadati</taxon>
        <taxon>Deferribacterota</taxon>
        <taxon>Deferribacteres</taxon>
        <taxon>Deferribacterales</taxon>
        <taxon>Mucispirillaceae</taxon>
        <taxon>Mucispirillum</taxon>
    </lineage>
</organism>
<feature type="active site" description="Proton acceptor" evidence="6">
    <location>
        <position position="241"/>
    </location>
</feature>
<comment type="pathway">
    <text evidence="6">Bacterial outer membrane biogenesis; LPS lipid A biosynthesis.</text>
</comment>
<keyword evidence="1 6" id="KW-0444">Lipid biosynthesis</keyword>
<dbReference type="Gene3D" id="3.40.1390.10">
    <property type="entry name" value="MurE/MurF, N-terminal domain"/>
    <property type="match status" value="1"/>
</dbReference>
<comment type="similarity">
    <text evidence="6">Belongs to the transferase hexapeptide repeat family. LpxD subfamily.</text>
</comment>
<keyword evidence="3 6" id="KW-0808">Transferase</keyword>
<dbReference type="EC" id="2.3.1.191" evidence="6"/>
<sequence length="336" mass="35452">MAAHNIKVKLSNIAALLSGSLQGEDIEITGFCTPENQVEGAICIISTKQFLQYAKEGSAAAYIVTEGLNIETDKPLVIVKDARPALVKILSYIYPAEPVTQYISKFAAIDESSSIAEPCYIDNFVSIGKNVTIGKNTKIHANVVIGDNVVIGENCIIYPNVTVYENITIGCNVIIHAGAVLGADGFGFIPGENPTKIPQKGTVIIHDFVEIGANACIDRATIGSTEIGFGTKLDDLVMVGHNTHLGRACLIASQVGFSGSIKAGDFIVAGGQVGFADHISIASGSMFGGQSGVPSSIDKKGMYLGSPCMEFGKFAKSHAVFQELPALKRRVKDLGK</sequence>
<dbReference type="NCBIfam" id="NF002060">
    <property type="entry name" value="PRK00892.1"/>
    <property type="match status" value="1"/>
</dbReference>
<dbReference type="Proteomes" id="UP000824176">
    <property type="component" value="Unassembled WGS sequence"/>
</dbReference>
<keyword evidence="2 6" id="KW-0441">Lipid A biosynthesis</keyword>
<dbReference type="CDD" id="cd03352">
    <property type="entry name" value="LbH_LpxD"/>
    <property type="match status" value="1"/>
</dbReference>